<dbReference type="Gene3D" id="2.60.120.920">
    <property type="match status" value="2"/>
</dbReference>
<feature type="region of interest" description="Disordered" evidence="1">
    <location>
        <begin position="1"/>
        <end position="40"/>
    </location>
</feature>
<comment type="caution">
    <text evidence="3">The sequence shown here is derived from an EMBL/GenBank/DDBJ whole genome shotgun (WGS) entry which is preliminary data.</text>
</comment>
<organism evidence="3 4">
    <name type="scientific">Heterodera schachtii</name>
    <name type="common">Sugarbeet cyst nematode worm</name>
    <name type="synonym">Tylenchus schachtii</name>
    <dbReference type="NCBI Taxonomy" id="97005"/>
    <lineage>
        <taxon>Eukaryota</taxon>
        <taxon>Metazoa</taxon>
        <taxon>Ecdysozoa</taxon>
        <taxon>Nematoda</taxon>
        <taxon>Chromadorea</taxon>
        <taxon>Rhabditida</taxon>
        <taxon>Tylenchina</taxon>
        <taxon>Tylenchomorpha</taxon>
        <taxon>Tylenchoidea</taxon>
        <taxon>Heteroderidae</taxon>
        <taxon>Heteroderinae</taxon>
        <taxon>Heterodera</taxon>
    </lineage>
</organism>
<feature type="compositionally biased region" description="Low complexity" evidence="1">
    <location>
        <begin position="1"/>
        <end position="21"/>
    </location>
</feature>
<dbReference type="AlphaFoldDB" id="A0ABD2JLK2"/>
<dbReference type="EMBL" id="JBICCN010000130">
    <property type="protein sequence ID" value="KAL3091491.1"/>
    <property type="molecule type" value="Genomic_DNA"/>
</dbReference>
<feature type="domain" description="B30.2/SPRY" evidence="2">
    <location>
        <begin position="278"/>
        <end position="477"/>
    </location>
</feature>
<gene>
    <name evidence="3" type="ORF">niasHS_005061</name>
</gene>
<sequence>MHGESSSNSVKKNSQKSDSNSTKGNQVINASEKKQNNEVAAAAQPAEPFCQDKTHFPICKAYRSQCYCTNKLNDLPRDGLFDANRLEASSTPHTRPIKIMNNSMLLLNFQQNVWDANACHENLQISGNKSLTIIYKENHDNKLGWRSVFAKHPILLNDSSDIFYFEISIGKIKDSLIFGFAIKKQTKLDEKISSREGTYAYENCGCRDGGHGTFYIDGRTKGNLFKYSYAVNDVIGVGINLAHRQIIFTKNGKFFDSFFVDNFPESSDSLYPFVSLMSAGDEIEANFGPKLKFNLEPNYWDANACHNDLQISADGKRLTVIYNGKKRGWRSVFAKHPISLNNHSSDTFYFEISVGKRKSSIIFGFAIKENTELDAHMYERKGTYAYENCDGKDGRHGILRINGSTAGNGLRYAYGVNDVVGVGINLTTQQIFFTKNGQLLNSFSGCDFPSSPISLYPFVSMWSAGEEIEANFGPNKFKFNLTELD</sequence>
<dbReference type="Pfam" id="PF00622">
    <property type="entry name" value="SPRY"/>
    <property type="match status" value="2"/>
</dbReference>
<evidence type="ECO:0000313" key="4">
    <source>
        <dbReference type="Proteomes" id="UP001620645"/>
    </source>
</evidence>
<dbReference type="InterPro" id="IPR044736">
    <property type="entry name" value="Gid1/RanBPM/SPLA_SPRY"/>
</dbReference>
<dbReference type="InterPro" id="IPR050618">
    <property type="entry name" value="Ubq-SigPath_Reg"/>
</dbReference>
<dbReference type="SMART" id="SM00449">
    <property type="entry name" value="SPRY"/>
    <property type="match status" value="2"/>
</dbReference>
<name>A0ABD2JLK2_HETSC</name>
<dbReference type="SUPFAM" id="SSF49899">
    <property type="entry name" value="Concanavalin A-like lectins/glucanases"/>
    <property type="match status" value="2"/>
</dbReference>
<dbReference type="PANTHER" id="PTHR12864">
    <property type="entry name" value="RAN BINDING PROTEIN 9-RELATED"/>
    <property type="match status" value="1"/>
</dbReference>
<dbReference type="InterPro" id="IPR001870">
    <property type="entry name" value="B30.2/SPRY"/>
</dbReference>
<dbReference type="CDD" id="cd12885">
    <property type="entry name" value="SPRY_RanBP_like"/>
    <property type="match status" value="2"/>
</dbReference>
<dbReference type="InterPro" id="IPR003877">
    <property type="entry name" value="SPRY_dom"/>
</dbReference>
<dbReference type="Proteomes" id="UP001620645">
    <property type="component" value="Unassembled WGS sequence"/>
</dbReference>
<feature type="domain" description="B30.2/SPRY" evidence="2">
    <location>
        <begin position="92"/>
        <end position="287"/>
    </location>
</feature>
<dbReference type="InterPro" id="IPR043136">
    <property type="entry name" value="B30.2/SPRY_sf"/>
</dbReference>
<keyword evidence="4" id="KW-1185">Reference proteome</keyword>
<evidence type="ECO:0000256" key="1">
    <source>
        <dbReference type="SAM" id="MobiDB-lite"/>
    </source>
</evidence>
<evidence type="ECO:0000259" key="2">
    <source>
        <dbReference type="PROSITE" id="PS50188"/>
    </source>
</evidence>
<protein>
    <recommendedName>
        <fullName evidence="2">B30.2/SPRY domain-containing protein</fullName>
    </recommendedName>
</protein>
<dbReference type="PROSITE" id="PS50188">
    <property type="entry name" value="B302_SPRY"/>
    <property type="match status" value="2"/>
</dbReference>
<dbReference type="InterPro" id="IPR013320">
    <property type="entry name" value="ConA-like_dom_sf"/>
</dbReference>
<evidence type="ECO:0000313" key="3">
    <source>
        <dbReference type="EMBL" id="KAL3091491.1"/>
    </source>
</evidence>
<reference evidence="3 4" key="1">
    <citation type="submission" date="2024-10" db="EMBL/GenBank/DDBJ databases">
        <authorList>
            <person name="Kim D."/>
        </authorList>
    </citation>
    <scope>NUCLEOTIDE SEQUENCE [LARGE SCALE GENOMIC DNA]</scope>
    <source>
        <strain evidence="3">Taebaek</strain>
    </source>
</reference>
<proteinExistence type="predicted"/>
<accession>A0ABD2JLK2</accession>